<dbReference type="AlphaFoldDB" id="A0AAV2MAC9"/>
<evidence type="ECO:0000313" key="3">
    <source>
        <dbReference type="Proteomes" id="UP001497482"/>
    </source>
</evidence>
<gene>
    <name evidence="2" type="ORF">KC01_LOCUS36888</name>
</gene>
<keyword evidence="3" id="KW-1185">Reference proteome</keyword>
<evidence type="ECO:0000313" key="2">
    <source>
        <dbReference type="EMBL" id="CAL1610236.1"/>
    </source>
</evidence>
<name>A0AAV2MAC9_KNICA</name>
<sequence>MTYLSIQLPTRGAIVRPLCIRHQRWFVFARAPSLVLSTDIGRLGGLVWDPPSLFAPTSDVFKRVQEPPSSRPNYHPSAGADTTAHKKCGGRGLCPPNPAPQPVSLSPPAPLHACGEDRVPPCPLSSPAAMGKCILI</sequence>
<evidence type="ECO:0000256" key="1">
    <source>
        <dbReference type="SAM" id="MobiDB-lite"/>
    </source>
</evidence>
<feature type="compositionally biased region" description="Pro residues" evidence="1">
    <location>
        <begin position="95"/>
        <end position="109"/>
    </location>
</feature>
<accession>A0AAV2MAC9</accession>
<protein>
    <submittedName>
        <fullName evidence="2">Uncharacterized protein</fullName>
    </submittedName>
</protein>
<organism evidence="2 3">
    <name type="scientific">Knipowitschia caucasica</name>
    <name type="common">Caucasian dwarf goby</name>
    <name type="synonym">Pomatoschistus caucasicus</name>
    <dbReference type="NCBI Taxonomy" id="637954"/>
    <lineage>
        <taxon>Eukaryota</taxon>
        <taxon>Metazoa</taxon>
        <taxon>Chordata</taxon>
        <taxon>Craniata</taxon>
        <taxon>Vertebrata</taxon>
        <taxon>Euteleostomi</taxon>
        <taxon>Actinopterygii</taxon>
        <taxon>Neopterygii</taxon>
        <taxon>Teleostei</taxon>
        <taxon>Neoteleostei</taxon>
        <taxon>Acanthomorphata</taxon>
        <taxon>Gobiaria</taxon>
        <taxon>Gobiiformes</taxon>
        <taxon>Gobioidei</taxon>
        <taxon>Gobiidae</taxon>
        <taxon>Gobiinae</taxon>
        <taxon>Knipowitschia</taxon>
    </lineage>
</organism>
<dbReference type="EMBL" id="OZ035829">
    <property type="protein sequence ID" value="CAL1610236.1"/>
    <property type="molecule type" value="Genomic_DNA"/>
</dbReference>
<reference evidence="2 3" key="1">
    <citation type="submission" date="2024-04" db="EMBL/GenBank/DDBJ databases">
        <authorList>
            <person name="Waldvogel A.-M."/>
            <person name="Schoenle A."/>
        </authorList>
    </citation>
    <scope>NUCLEOTIDE SEQUENCE [LARGE SCALE GENOMIC DNA]</scope>
</reference>
<proteinExistence type="predicted"/>
<feature type="region of interest" description="Disordered" evidence="1">
    <location>
        <begin position="64"/>
        <end position="109"/>
    </location>
</feature>
<dbReference type="Proteomes" id="UP001497482">
    <property type="component" value="Chromosome 7"/>
</dbReference>